<evidence type="ECO:0000256" key="11">
    <source>
        <dbReference type="ARBA" id="ARBA00023004"/>
    </source>
</evidence>
<dbReference type="UniPathway" id="UPA00653"/>
<evidence type="ECO:0000256" key="7">
    <source>
        <dbReference type="ARBA" id="ARBA00022714"/>
    </source>
</evidence>
<feature type="binding site" evidence="16">
    <location>
        <position position="659"/>
    </location>
    <ligand>
        <name>[4Fe-4S] cluster</name>
        <dbReference type="ChEBI" id="CHEBI:49883"/>
    </ligand>
</feature>
<dbReference type="GO" id="GO:0051539">
    <property type="term" value="F:4 iron, 4 sulfur cluster binding"/>
    <property type="evidence" value="ECO:0007669"/>
    <property type="project" value="UniProtKB-KW"/>
</dbReference>
<dbReference type="Pfam" id="PF07992">
    <property type="entry name" value="Pyr_redox_2"/>
    <property type="match status" value="1"/>
</dbReference>
<comment type="cofactor">
    <cofactor evidence="14">
        <name>[2Fe-2S] cluster</name>
        <dbReference type="ChEBI" id="CHEBI:190135"/>
    </cofactor>
</comment>
<dbReference type="GO" id="GO:0020037">
    <property type="term" value="F:heme binding"/>
    <property type="evidence" value="ECO:0007669"/>
    <property type="project" value="InterPro"/>
</dbReference>
<dbReference type="InterPro" id="IPR023753">
    <property type="entry name" value="FAD/NAD-binding_dom"/>
</dbReference>
<dbReference type="InterPro" id="IPR006067">
    <property type="entry name" value="NO2/SO3_Rdtase_4Fe4S_dom"/>
</dbReference>
<feature type="domain" description="Nitrite/sulphite reductase 4Fe-4S" evidence="17">
    <location>
        <begin position="650"/>
        <end position="775"/>
    </location>
</feature>
<feature type="binding site" evidence="16">
    <location>
        <position position="699"/>
    </location>
    <ligand>
        <name>[4Fe-4S] cluster</name>
        <dbReference type="ChEBI" id="CHEBI:49883"/>
    </ligand>
</feature>
<dbReference type="CDD" id="cd19944">
    <property type="entry name" value="NirB_Fer2_BFD-like_2"/>
    <property type="match status" value="1"/>
</dbReference>
<keyword evidence="9 15" id="KW-0274">FAD</keyword>
<feature type="binding site" description="axial binding residue" evidence="16">
    <location>
        <position position="703"/>
    </location>
    <ligand>
        <name>siroheme</name>
        <dbReference type="ChEBI" id="CHEBI:60052"/>
    </ligand>
    <ligandPart>
        <name>Fe</name>
        <dbReference type="ChEBI" id="CHEBI:18248"/>
    </ligandPart>
</feature>
<evidence type="ECO:0000259" key="21">
    <source>
        <dbReference type="Pfam" id="PF18267"/>
    </source>
</evidence>
<evidence type="ECO:0000256" key="10">
    <source>
        <dbReference type="ARBA" id="ARBA00023002"/>
    </source>
</evidence>
<dbReference type="GO" id="GO:0042128">
    <property type="term" value="P:nitrate assimilation"/>
    <property type="evidence" value="ECO:0007669"/>
    <property type="project" value="UniProtKB-UniRule"/>
</dbReference>
<dbReference type="PANTHER" id="PTHR43809:SF1">
    <property type="entry name" value="NITRITE REDUCTASE (NADH) LARGE SUBUNIT"/>
    <property type="match status" value="1"/>
</dbReference>
<dbReference type="Gene3D" id="1.10.10.1100">
    <property type="entry name" value="BFD-like [2Fe-2S]-binding domain"/>
    <property type="match status" value="1"/>
</dbReference>
<dbReference type="PRINTS" id="PR00368">
    <property type="entry name" value="FADPNR"/>
</dbReference>
<dbReference type="SUPFAM" id="SSF51905">
    <property type="entry name" value="FAD/NAD(P)-binding domain"/>
    <property type="match status" value="2"/>
</dbReference>
<comment type="cofactor">
    <cofactor evidence="16">
        <name>[4Fe-4S] cluster</name>
        <dbReference type="ChEBI" id="CHEBI:49883"/>
    </cofactor>
    <text evidence="16">Binds 1 [4Fe-4S] cluster per subunit.</text>
</comment>
<keyword evidence="5 16" id="KW-0349">Heme</keyword>
<dbReference type="NCBIfam" id="NF011565">
    <property type="entry name" value="PRK14989.1"/>
    <property type="match status" value="1"/>
</dbReference>
<keyword evidence="23" id="KW-1185">Reference proteome</keyword>
<dbReference type="InterPro" id="IPR017121">
    <property type="entry name" value="Nitrite_Rdtase_lsu"/>
</dbReference>
<comment type="pathway">
    <text evidence="2">Nitrogen metabolism; nitrate reduction (assimilation).</text>
</comment>
<dbReference type="InterPro" id="IPR012744">
    <property type="entry name" value="Nitri_red_NirB"/>
</dbReference>
<dbReference type="InterPro" id="IPR045854">
    <property type="entry name" value="NO2/SO3_Rdtase_4Fe4S_sf"/>
</dbReference>
<dbReference type="Pfam" id="PF04324">
    <property type="entry name" value="Fer2_BFD"/>
    <property type="match status" value="1"/>
</dbReference>
<dbReference type="InterPro" id="IPR016156">
    <property type="entry name" value="FAD/NAD-linked_Rdtase_dimer_sf"/>
</dbReference>
<accession>A0A1G7C705</accession>
<evidence type="ECO:0000256" key="15">
    <source>
        <dbReference type="PIRNR" id="PIRNR037149"/>
    </source>
</evidence>
<keyword evidence="6 15" id="KW-0285">Flavoprotein</keyword>
<comment type="cofactor">
    <cofactor evidence="16">
        <name>siroheme</name>
        <dbReference type="ChEBI" id="CHEBI:60052"/>
    </cofactor>
    <text evidence="16">Binds 1 siroheme per subunit.</text>
</comment>
<feature type="domain" description="NADH-rubredoxin oxidoreductase C-terminal" evidence="21">
    <location>
        <begin position="339"/>
        <end position="409"/>
    </location>
</feature>
<comment type="cofactor">
    <cofactor evidence="1 15">
        <name>FAD</name>
        <dbReference type="ChEBI" id="CHEBI:57692"/>
    </cofactor>
</comment>
<dbReference type="InterPro" id="IPR005117">
    <property type="entry name" value="NiRdtase/SiRdtase_haem-b_fer"/>
</dbReference>
<dbReference type="CDD" id="cd19943">
    <property type="entry name" value="NirB_Fer2_BFD-like_1"/>
    <property type="match status" value="1"/>
</dbReference>
<sequence length="853" mass="93886">MHLRSQLNVFKLKIALTFKKIDMSKPTIIVVGNGMVGYKFCEKLLARSSQFQIIVFGEEPRHAYDRVHLSEYFADKTADDLSLSTLSWYAENNIQLHLDDPIQEINKTEKTIHSLKGVKLHYDYLVLATGSSAFVPDIPGIEKDGVFVYRTIEDLELIKACAVNARSGAVMGGGLLGLEAAKALMDLGIAEPHVIEFAPRLMPRQIDSAGSNMLQLKLKQLGLHIHLNKSTAAIVGDKKIEALRFNDDSLLVVDMLVISAGIRPRDELAKLTGLHVGTRGGIIVNEKMQTSDEHIYAIGECALYEGMIYGLVAPGYEMADIVAAHLTQADKSFYGYDMSTKLKLIGVDVASFGDAFITEPDCRTILFEDTHKGIYKRINITNDGKNLLGGILIGDADAYNMLLQTVNNKMILPPDPEDLILGLRGAEANAGAGIMSLPDDALICSCEAVSKASICSAVNEQGITSIDGMKKCNKAGTGCGGCIPLVKDLIAGTLKANGQYVKNTICEHFDYSRQELFDMVKINGLKNYDLVLDHYGKGDGCEVCKPVVASILSSLWNDVIVKQEAIQDSNDRFLANIQKGGTYSVVPRIPGGEITPDKLIVIGQVAKRYGLYTKITGGQRIDLFGAHLSDLPLIWEELIDAGFESGHAYGKALRTVKSCVGSTWCRFGLHDSVTFAIEIEDRYKGIRAPHKLKGGVSGCVRECAEAQSKDFGIIATEKGWNLYVCGNGGSKPQHAQLLATDIDKETLVKYLDRFLMFYIKTADQLTRTATWLNKLDGGMSYLKNVIINDSLGLAAQLEEEMQSLVDTYHCEWKEAINDPAMRKRFAHFINAPDEKDPHALFEPMRQQVKAREW</sequence>
<dbReference type="PIRSF" id="PIRSF037149">
    <property type="entry name" value="NirB"/>
    <property type="match status" value="1"/>
</dbReference>
<dbReference type="InterPro" id="IPR036136">
    <property type="entry name" value="Nit/Sulf_reduc_fer-like_dom_sf"/>
</dbReference>
<feature type="binding site" evidence="16">
    <location>
        <position position="665"/>
    </location>
    <ligand>
        <name>[4Fe-4S] cluster</name>
        <dbReference type="ChEBI" id="CHEBI:49883"/>
    </ligand>
</feature>
<proteinExistence type="inferred from homology"/>
<gene>
    <name evidence="22" type="ORF">SAMN05216464_105291</name>
</gene>
<evidence type="ECO:0000256" key="3">
    <source>
        <dbReference type="ARBA" id="ARBA00010429"/>
    </source>
</evidence>
<dbReference type="AlphaFoldDB" id="A0A1G7C705"/>
<dbReference type="Gene3D" id="3.30.413.10">
    <property type="entry name" value="Sulfite Reductase Hemoprotein, domain 1"/>
    <property type="match status" value="1"/>
</dbReference>
<dbReference type="Pfam" id="PF01077">
    <property type="entry name" value="NIR_SIR"/>
    <property type="match status" value="1"/>
</dbReference>
<keyword evidence="8 16" id="KW-0479">Metal-binding</keyword>
<dbReference type="InterPro" id="IPR041575">
    <property type="entry name" value="Rubredoxin_C"/>
</dbReference>
<feature type="domain" description="Nitrite/Sulfite reductase ferredoxin-like" evidence="18">
    <location>
        <begin position="578"/>
        <end position="639"/>
    </location>
</feature>
<dbReference type="InterPro" id="IPR036188">
    <property type="entry name" value="FAD/NAD-bd_sf"/>
</dbReference>
<evidence type="ECO:0000256" key="4">
    <source>
        <dbReference type="ARBA" id="ARBA00022485"/>
    </source>
</evidence>
<dbReference type="EMBL" id="FNAI01000005">
    <property type="protein sequence ID" value="SDE34456.1"/>
    <property type="molecule type" value="Genomic_DNA"/>
</dbReference>
<dbReference type="GO" id="GO:0098809">
    <property type="term" value="F:nitrite reductase activity"/>
    <property type="evidence" value="ECO:0007669"/>
    <property type="project" value="InterPro"/>
</dbReference>
<evidence type="ECO:0000256" key="6">
    <source>
        <dbReference type="ARBA" id="ARBA00022630"/>
    </source>
</evidence>
<protein>
    <submittedName>
        <fullName evidence="22">Assimilatory nitrite reductase (NAD(P)H) large subunit</fullName>
    </submittedName>
</protein>
<dbReference type="PROSITE" id="PS00365">
    <property type="entry name" value="NIR_SIR"/>
    <property type="match status" value="1"/>
</dbReference>
<keyword evidence="10" id="KW-0560">Oxidoreductase</keyword>
<dbReference type="GO" id="GO:0051537">
    <property type="term" value="F:2 iron, 2 sulfur cluster binding"/>
    <property type="evidence" value="ECO:0007669"/>
    <property type="project" value="UniProtKB-KW"/>
</dbReference>
<evidence type="ECO:0000313" key="23">
    <source>
        <dbReference type="Proteomes" id="UP000199072"/>
    </source>
</evidence>
<reference evidence="22 23" key="1">
    <citation type="submission" date="2016-10" db="EMBL/GenBank/DDBJ databases">
        <authorList>
            <person name="de Groot N.N."/>
        </authorList>
    </citation>
    <scope>NUCLEOTIDE SEQUENCE [LARGE SCALE GENOMIC DNA]</scope>
    <source>
        <strain evidence="22 23">47C3B</strain>
    </source>
</reference>
<dbReference type="Proteomes" id="UP000199072">
    <property type="component" value="Unassembled WGS sequence"/>
</dbReference>
<evidence type="ECO:0000259" key="20">
    <source>
        <dbReference type="Pfam" id="PF07992"/>
    </source>
</evidence>
<evidence type="ECO:0000313" key="22">
    <source>
        <dbReference type="EMBL" id="SDE34456.1"/>
    </source>
</evidence>
<keyword evidence="13 15" id="KW-0534">Nitrate assimilation</keyword>
<feature type="domain" description="BFD-like [2Fe-2S]-binding" evidence="19">
    <location>
        <begin position="442"/>
        <end position="491"/>
    </location>
</feature>
<dbReference type="Pfam" id="PF03460">
    <property type="entry name" value="NIR_SIR_ferr"/>
    <property type="match status" value="1"/>
</dbReference>
<dbReference type="FunFam" id="3.50.50.60:FF:000033">
    <property type="entry name" value="Nitrite reductase [NAD(P)H], large subunit"/>
    <property type="match status" value="1"/>
</dbReference>
<dbReference type="FunFam" id="3.30.413.10:FF:000007">
    <property type="entry name" value="Nitrite reductase [NAD(P)H] large subunit"/>
    <property type="match status" value="1"/>
</dbReference>
<dbReference type="InterPro" id="IPR041854">
    <property type="entry name" value="BFD-like_2Fe2S-bd_dom_sf"/>
</dbReference>
<dbReference type="Gene3D" id="3.50.50.60">
    <property type="entry name" value="FAD/NAD(P)-binding domain"/>
    <property type="match status" value="2"/>
</dbReference>
<evidence type="ECO:0000256" key="16">
    <source>
        <dbReference type="PIRSR" id="PIRSR037149-1"/>
    </source>
</evidence>
<evidence type="ECO:0000259" key="17">
    <source>
        <dbReference type="Pfam" id="PF01077"/>
    </source>
</evidence>
<evidence type="ECO:0000256" key="1">
    <source>
        <dbReference type="ARBA" id="ARBA00001974"/>
    </source>
</evidence>
<evidence type="ECO:0000256" key="5">
    <source>
        <dbReference type="ARBA" id="ARBA00022617"/>
    </source>
</evidence>
<evidence type="ECO:0000256" key="2">
    <source>
        <dbReference type="ARBA" id="ARBA00005096"/>
    </source>
</evidence>
<name>A0A1G7C705_9SPHI</name>
<evidence type="ECO:0000256" key="14">
    <source>
        <dbReference type="ARBA" id="ARBA00034078"/>
    </source>
</evidence>
<organism evidence="22 23">
    <name type="scientific">Mucilaginibacter pineti</name>
    <dbReference type="NCBI Taxonomy" id="1391627"/>
    <lineage>
        <taxon>Bacteria</taxon>
        <taxon>Pseudomonadati</taxon>
        <taxon>Bacteroidota</taxon>
        <taxon>Sphingobacteriia</taxon>
        <taxon>Sphingobacteriales</taxon>
        <taxon>Sphingobacteriaceae</taxon>
        <taxon>Mucilaginibacter</taxon>
    </lineage>
</organism>
<feature type="binding site" evidence="16">
    <location>
        <position position="703"/>
    </location>
    <ligand>
        <name>[4Fe-4S] cluster</name>
        <dbReference type="ChEBI" id="CHEBI:49883"/>
    </ligand>
</feature>
<evidence type="ECO:0000256" key="9">
    <source>
        <dbReference type="ARBA" id="ARBA00022827"/>
    </source>
</evidence>
<evidence type="ECO:0000259" key="19">
    <source>
        <dbReference type="Pfam" id="PF04324"/>
    </source>
</evidence>
<dbReference type="Pfam" id="PF18267">
    <property type="entry name" value="Rubredoxin_C"/>
    <property type="match status" value="1"/>
</dbReference>
<dbReference type="PANTHER" id="PTHR43809">
    <property type="entry name" value="NITRITE REDUCTASE (NADH) LARGE SUBUNIT"/>
    <property type="match status" value="1"/>
</dbReference>
<keyword evidence="7" id="KW-0001">2Fe-2S</keyword>
<evidence type="ECO:0000256" key="12">
    <source>
        <dbReference type="ARBA" id="ARBA00023014"/>
    </source>
</evidence>
<dbReference type="SUPFAM" id="SSF56014">
    <property type="entry name" value="Nitrite and sulphite reductase 4Fe-4S domain-like"/>
    <property type="match status" value="1"/>
</dbReference>
<dbReference type="SUPFAM" id="SSF55124">
    <property type="entry name" value="Nitrite/Sulfite reductase N-terminal domain-like"/>
    <property type="match status" value="1"/>
</dbReference>
<keyword evidence="12 16" id="KW-0411">Iron-sulfur</keyword>
<keyword evidence="4 16" id="KW-0004">4Fe-4S</keyword>
<dbReference type="InterPro" id="IPR007419">
    <property type="entry name" value="BFD-like_2Fe2S-bd_dom"/>
</dbReference>
<dbReference type="PRINTS" id="PR00397">
    <property type="entry name" value="SIROHAEM"/>
</dbReference>
<keyword evidence="11 16" id="KW-0408">Iron</keyword>
<evidence type="ECO:0000259" key="18">
    <source>
        <dbReference type="Pfam" id="PF03460"/>
    </source>
</evidence>
<evidence type="ECO:0000256" key="13">
    <source>
        <dbReference type="ARBA" id="ARBA00023063"/>
    </source>
</evidence>
<dbReference type="InterPro" id="IPR052034">
    <property type="entry name" value="NasD-like"/>
</dbReference>
<evidence type="ECO:0000256" key="8">
    <source>
        <dbReference type="ARBA" id="ARBA00022723"/>
    </source>
</evidence>
<dbReference type="InterPro" id="IPR006066">
    <property type="entry name" value="NO2/SO3_Rdtase_FeS/sirohaem_BS"/>
</dbReference>
<dbReference type="GO" id="GO:0046872">
    <property type="term" value="F:metal ion binding"/>
    <property type="evidence" value="ECO:0007669"/>
    <property type="project" value="UniProtKB-KW"/>
</dbReference>
<dbReference type="Gene3D" id="3.30.390.30">
    <property type="match status" value="1"/>
</dbReference>
<comment type="similarity">
    <text evidence="3">Belongs to the nitrite and sulfite reductase 4Fe-4S domain family.</text>
</comment>
<dbReference type="PRINTS" id="PR00411">
    <property type="entry name" value="PNDRDTASEI"/>
</dbReference>
<dbReference type="GO" id="GO:0050661">
    <property type="term" value="F:NADP binding"/>
    <property type="evidence" value="ECO:0007669"/>
    <property type="project" value="UniProtKB-UniRule"/>
</dbReference>
<feature type="domain" description="FAD/NAD(P)-binding" evidence="20">
    <location>
        <begin position="27"/>
        <end position="306"/>
    </location>
</feature>
<dbReference type="STRING" id="1391627.SAMN05216464_105291"/>
<dbReference type="NCBIfam" id="TIGR02374">
    <property type="entry name" value="nitri_red_nirB"/>
    <property type="match status" value="1"/>
</dbReference>
<dbReference type="GO" id="GO:0050660">
    <property type="term" value="F:flavin adenine dinucleotide binding"/>
    <property type="evidence" value="ECO:0007669"/>
    <property type="project" value="UniProtKB-UniRule"/>
</dbReference>